<sequence length="153" mass="17071">MDREWGSKPGSGGAATAQNEAIDRRERLRRLALETIDLAKDPYFMRNHLGSYECKLCLTLHNNEGNYLAHTQGKRHQTNLAKRAAREAKEAPAQPQPHKRKPDRGSLPLDYLTSGSSVIGSVARRFYCPEASPKGSSLESENWKAWVPGNKTV</sequence>
<dbReference type="InterPro" id="IPR013087">
    <property type="entry name" value="Znf_C2H2_type"/>
</dbReference>
<evidence type="ECO:0000256" key="3">
    <source>
        <dbReference type="ARBA" id="ARBA00022771"/>
    </source>
</evidence>
<dbReference type="GO" id="GO:0071004">
    <property type="term" value="C:U2-type prespliceosome"/>
    <property type="evidence" value="ECO:0007669"/>
    <property type="project" value="TreeGrafter"/>
</dbReference>
<dbReference type="PANTHER" id="PTHR23205">
    <property type="entry name" value="SPLICING FACTOR 3A SUBUNIT 2"/>
    <property type="match status" value="1"/>
</dbReference>
<dbReference type="InterPro" id="IPR036236">
    <property type="entry name" value="Znf_C2H2_sf"/>
</dbReference>
<dbReference type="InterPro" id="IPR052092">
    <property type="entry name" value="SF3A2"/>
</dbReference>
<keyword evidence="3" id="KW-0863">Zinc-finger</keyword>
<evidence type="ECO:0000256" key="5">
    <source>
        <dbReference type="ARBA" id="ARBA00023242"/>
    </source>
</evidence>
<evidence type="ECO:0000259" key="7">
    <source>
        <dbReference type="PROSITE" id="PS50171"/>
    </source>
</evidence>
<evidence type="ECO:0000256" key="1">
    <source>
        <dbReference type="ARBA" id="ARBA00004123"/>
    </source>
</evidence>
<feature type="region of interest" description="Disordered" evidence="6">
    <location>
        <begin position="80"/>
        <end position="109"/>
    </location>
</feature>
<evidence type="ECO:0000256" key="6">
    <source>
        <dbReference type="SAM" id="MobiDB-lite"/>
    </source>
</evidence>
<dbReference type="SMART" id="SM00451">
    <property type="entry name" value="ZnF_U1"/>
    <property type="match status" value="1"/>
</dbReference>
<dbReference type="SUPFAM" id="SSF57667">
    <property type="entry name" value="beta-beta-alpha zinc fingers"/>
    <property type="match status" value="1"/>
</dbReference>
<accession>A0A2N9HQ60</accession>
<keyword evidence="4" id="KW-0862">Zinc</keyword>
<evidence type="ECO:0000313" key="8">
    <source>
        <dbReference type="EMBL" id="SPD16266.1"/>
    </source>
</evidence>
<reference evidence="8" key="1">
    <citation type="submission" date="2018-02" db="EMBL/GenBank/DDBJ databases">
        <authorList>
            <person name="Cohen D.B."/>
            <person name="Kent A.D."/>
        </authorList>
    </citation>
    <scope>NUCLEOTIDE SEQUENCE</scope>
</reference>
<organism evidence="8">
    <name type="scientific">Fagus sylvatica</name>
    <name type="common">Beechnut</name>
    <dbReference type="NCBI Taxonomy" id="28930"/>
    <lineage>
        <taxon>Eukaryota</taxon>
        <taxon>Viridiplantae</taxon>
        <taxon>Streptophyta</taxon>
        <taxon>Embryophyta</taxon>
        <taxon>Tracheophyta</taxon>
        <taxon>Spermatophyta</taxon>
        <taxon>Magnoliopsida</taxon>
        <taxon>eudicotyledons</taxon>
        <taxon>Gunneridae</taxon>
        <taxon>Pentapetalae</taxon>
        <taxon>rosids</taxon>
        <taxon>fabids</taxon>
        <taxon>Fagales</taxon>
        <taxon>Fagaceae</taxon>
        <taxon>Fagus</taxon>
    </lineage>
</organism>
<dbReference type="InterPro" id="IPR003604">
    <property type="entry name" value="Matrin/U1-like-C_Znf_C2H2"/>
</dbReference>
<dbReference type="GO" id="GO:0000245">
    <property type="term" value="P:spliceosomal complex assembly"/>
    <property type="evidence" value="ECO:0007669"/>
    <property type="project" value="TreeGrafter"/>
</dbReference>
<dbReference type="Gene3D" id="3.30.160.60">
    <property type="entry name" value="Classic Zinc Finger"/>
    <property type="match status" value="1"/>
</dbReference>
<comment type="subcellular location">
    <subcellularLocation>
        <location evidence="1">Nucleus</location>
    </subcellularLocation>
</comment>
<feature type="region of interest" description="Disordered" evidence="6">
    <location>
        <begin position="131"/>
        <end position="153"/>
    </location>
</feature>
<evidence type="ECO:0000256" key="4">
    <source>
        <dbReference type="ARBA" id="ARBA00022833"/>
    </source>
</evidence>
<proteinExistence type="predicted"/>
<evidence type="ECO:0000256" key="2">
    <source>
        <dbReference type="ARBA" id="ARBA00022723"/>
    </source>
</evidence>
<dbReference type="GO" id="GO:0008270">
    <property type="term" value="F:zinc ion binding"/>
    <property type="evidence" value="ECO:0007669"/>
    <property type="project" value="UniProtKB-KW"/>
</dbReference>
<dbReference type="GO" id="GO:0003676">
    <property type="term" value="F:nucleic acid binding"/>
    <property type="evidence" value="ECO:0007669"/>
    <property type="project" value="InterPro"/>
</dbReference>
<gene>
    <name evidence="8" type="ORF">FSB_LOCUS44148</name>
</gene>
<dbReference type="EMBL" id="OIVN01004246">
    <property type="protein sequence ID" value="SPD16266.1"/>
    <property type="molecule type" value="Genomic_DNA"/>
</dbReference>
<dbReference type="GO" id="GO:0071013">
    <property type="term" value="C:catalytic step 2 spliceosome"/>
    <property type="evidence" value="ECO:0007669"/>
    <property type="project" value="TreeGrafter"/>
</dbReference>
<dbReference type="InterPro" id="IPR000690">
    <property type="entry name" value="Matrin/U1-C_Znf_C2H2"/>
</dbReference>
<dbReference type="AlphaFoldDB" id="A0A2N9HQ60"/>
<keyword evidence="2" id="KW-0479">Metal-binding</keyword>
<dbReference type="Pfam" id="PF12874">
    <property type="entry name" value="zf-met"/>
    <property type="match status" value="1"/>
</dbReference>
<dbReference type="PANTHER" id="PTHR23205:SF0">
    <property type="entry name" value="SPLICING FACTOR 3A SUBUNIT 2"/>
    <property type="match status" value="1"/>
</dbReference>
<dbReference type="GO" id="GO:0005686">
    <property type="term" value="C:U2 snRNP"/>
    <property type="evidence" value="ECO:0007669"/>
    <property type="project" value="TreeGrafter"/>
</dbReference>
<protein>
    <recommendedName>
        <fullName evidence="7">Matrin-type domain-containing protein</fullName>
    </recommendedName>
</protein>
<feature type="region of interest" description="Disordered" evidence="6">
    <location>
        <begin position="1"/>
        <end position="23"/>
    </location>
</feature>
<name>A0A2N9HQ60_FAGSY</name>
<dbReference type="PROSITE" id="PS50171">
    <property type="entry name" value="ZF_MATRIN"/>
    <property type="match status" value="1"/>
</dbReference>
<feature type="domain" description="Matrin-type" evidence="7">
    <location>
        <begin position="52"/>
        <end position="82"/>
    </location>
</feature>
<keyword evidence="5" id="KW-0539">Nucleus</keyword>